<comment type="similarity">
    <text evidence="1">Belongs to the isochorismatase family.</text>
</comment>
<evidence type="ECO:0000256" key="1">
    <source>
        <dbReference type="ARBA" id="ARBA00006336"/>
    </source>
</evidence>
<dbReference type="CDD" id="cd00431">
    <property type="entry name" value="cysteine_hydrolases"/>
    <property type="match status" value="1"/>
</dbReference>
<accession>A0A0D0V4P8</accession>
<feature type="non-terminal residue" evidence="4">
    <location>
        <position position="217"/>
    </location>
</feature>
<gene>
    <name evidence="4" type="ORF">I313_04395</name>
</gene>
<sequence>HHPGSFTDTNLNNLIDKTGRKKLVLAGYMAHVCVSTTARQAAEKGYDVILPREAIGDRDIPGAEASVLVDIVLSELADAFGTVLGISLVTSAYYLPFSSAKKSIPSCYCLLPSAYCSLSQNSDYAFFNDIAIDIKCSPPIFVLITFSGALSINTSCIRVQDSIVNQPYGRHYRHPQLWSFIVVLLSPSPSPPVSEAERSLPVPLRSCQKKLSDSLIK</sequence>
<name>A0A0D0V4P8_9TREE</name>
<dbReference type="GO" id="GO:0016787">
    <property type="term" value="F:hydrolase activity"/>
    <property type="evidence" value="ECO:0007669"/>
    <property type="project" value="UniProtKB-KW"/>
</dbReference>
<dbReference type="EMBL" id="KN847905">
    <property type="protein sequence ID" value="KIR39920.1"/>
    <property type="molecule type" value="Genomic_DNA"/>
</dbReference>
<dbReference type="InterPro" id="IPR036380">
    <property type="entry name" value="Isochorismatase-like_sf"/>
</dbReference>
<evidence type="ECO:0000313" key="4">
    <source>
        <dbReference type="EMBL" id="KIR39920.1"/>
    </source>
</evidence>
<dbReference type="HOGENOM" id="CLU_1274914_0_0_1"/>
<evidence type="ECO:0000313" key="5">
    <source>
        <dbReference type="Proteomes" id="UP000053392"/>
    </source>
</evidence>
<dbReference type="PANTHER" id="PTHR43540:SF15">
    <property type="entry name" value="BLR5631 PROTEIN"/>
    <property type="match status" value="1"/>
</dbReference>
<dbReference type="Pfam" id="PF00857">
    <property type="entry name" value="Isochorismatase"/>
    <property type="match status" value="1"/>
</dbReference>
<dbReference type="AlphaFoldDB" id="A0A0D0V4P8"/>
<proteinExistence type="inferred from homology"/>
<dbReference type="InterPro" id="IPR000868">
    <property type="entry name" value="Isochorismatase-like_dom"/>
</dbReference>
<keyword evidence="5" id="KW-1185">Reference proteome</keyword>
<keyword evidence="2" id="KW-0378">Hydrolase</keyword>
<feature type="domain" description="Isochorismatase-like" evidence="3">
    <location>
        <begin position="2"/>
        <end position="65"/>
    </location>
</feature>
<evidence type="ECO:0000259" key="3">
    <source>
        <dbReference type="Pfam" id="PF00857"/>
    </source>
</evidence>
<protein>
    <recommendedName>
        <fullName evidence="3">Isochorismatase-like domain-containing protein</fullName>
    </recommendedName>
</protein>
<reference evidence="4 5" key="1">
    <citation type="submission" date="2015-01" db="EMBL/GenBank/DDBJ databases">
        <title>The Genome Sequence of Cryptococcus gattii Ram5.</title>
        <authorList>
            <consortium name="The Broad Institute Genomics Platform"/>
            <person name="Cuomo C."/>
            <person name="Litvintseva A."/>
            <person name="Chen Y."/>
            <person name="Heitman J."/>
            <person name="Sun S."/>
            <person name="Springer D."/>
            <person name="Dromer F."/>
            <person name="Young S."/>
            <person name="Zeng Q."/>
            <person name="Gargeya S."/>
            <person name="Abouelleil A."/>
            <person name="Alvarado L."/>
            <person name="Chapman S.B."/>
            <person name="Gainer-Dewar J."/>
            <person name="Goldberg J."/>
            <person name="Griggs A."/>
            <person name="Gujja S."/>
            <person name="Hansen M."/>
            <person name="Howarth C."/>
            <person name="Imamovic A."/>
            <person name="Larimer J."/>
            <person name="Murphy C."/>
            <person name="Naylor J."/>
            <person name="Pearson M."/>
            <person name="Priest M."/>
            <person name="Roberts A."/>
            <person name="Saif S."/>
            <person name="Shea T."/>
            <person name="Sykes S."/>
            <person name="Wortman J."/>
            <person name="Nusbaum C."/>
            <person name="Birren B."/>
        </authorList>
    </citation>
    <scope>NUCLEOTIDE SEQUENCE [LARGE SCALE GENOMIC DNA]</scope>
    <source>
        <strain evidence="4 5">Ram5</strain>
    </source>
</reference>
<dbReference type="InterPro" id="IPR050272">
    <property type="entry name" value="Isochorismatase-like_hydrls"/>
</dbReference>
<dbReference type="Proteomes" id="UP000053392">
    <property type="component" value="Unassembled WGS sequence"/>
</dbReference>
<dbReference type="OrthoDB" id="245563at2759"/>
<evidence type="ECO:0000256" key="2">
    <source>
        <dbReference type="ARBA" id="ARBA00022801"/>
    </source>
</evidence>
<dbReference type="SUPFAM" id="SSF52499">
    <property type="entry name" value="Isochorismatase-like hydrolases"/>
    <property type="match status" value="1"/>
</dbReference>
<dbReference type="Gene3D" id="3.40.50.850">
    <property type="entry name" value="Isochorismatase-like"/>
    <property type="match status" value="1"/>
</dbReference>
<organism evidence="4 5">
    <name type="scientific">Cryptococcus deuterogattii Ram5</name>
    <dbReference type="NCBI Taxonomy" id="1296110"/>
    <lineage>
        <taxon>Eukaryota</taxon>
        <taxon>Fungi</taxon>
        <taxon>Dikarya</taxon>
        <taxon>Basidiomycota</taxon>
        <taxon>Agaricomycotina</taxon>
        <taxon>Tremellomycetes</taxon>
        <taxon>Tremellales</taxon>
        <taxon>Cryptococcaceae</taxon>
        <taxon>Cryptococcus</taxon>
        <taxon>Cryptococcus gattii species complex</taxon>
    </lineage>
</organism>
<dbReference type="PANTHER" id="PTHR43540">
    <property type="entry name" value="PEROXYUREIDOACRYLATE/UREIDOACRYLATE AMIDOHYDROLASE-RELATED"/>
    <property type="match status" value="1"/>
</dbReference>